<feature type="compositionally biased region" description="Low complexity" evidence="1">
    <location>
        <begin position="51"/>
        <end position="61"/>
    </location>
</feature>
<feature type="region of interest" description="Disordered" evidence="1">
    <location>
        <begin position="1"/>
        <end position="66"/>
    </location>
</feature>
<dbReference type="KEGG" id="ccp:CHC_T00005736001"/>
<name>R7QIA8_CHOCR</name>
<dbReference type="Proteomes" id="UP000012073">
    <property type="component" value="Unassembled WGS sequence"/>
</dbReference>
<dbReference type="PROSITE" id="PS51043">
    <property type="entry name" value="DDHD"/>
    <property type="match status" value="1"/>
</dbReference>
<evidence type="ECO:0000313" key="4">
    <source>
        <dbReference type="Proteomes" id="UP000012073"/>
    </source>
</evidence>
<dbReference type="AlphaFoldDB" id="R7QIA8"/>
<dbReference type="GeneID" id="17325396"/>
<sequence>MTPEEGEAAGHGERAEENGDVVVGDGVERRSLRLENGTSSRRKSYAEAVESGQSSPSSASRSEGDGEVVDVYEARTVGLGDGGSYGGTPRKGRHRIRVRLDYALQASSTMEDVSTSWSALRAHTEYWSNRDAMLLMVSQMMKSSFGIGDGWEPEDGELTIIDADILKRQEKMWGVRGFAPEGARVGRTEETLEEVVRQMVEKMRRMGFLPAEWVVWQ</sequence>
<dbReference type="EMBL" id="HG001871">
    <property type="protein sequence ID" value="CDF37809.1"/>
    <property type="molecule type" value="Genomic_DNA"/>
</dbReference>
<organism evidence="3 4">
    <name type="scientific">Chondrus crispus</name>
    <name type="common">Carrageen Irish moss</name>
    <name type="synonym">Polymorpha crispa</name>
    <dbReference type="NCBI Taxonomy" id="2769"/>
    <lineage>
        <taxon>Eukaryota</taxon>
        <taxon>Rhodophyta</taxon>
        <taxon>Florideophyceae</taxon>
        <taxon>Rhodymeniophycidae</taxon>
        <taxon>Gigartinales</taxon>
        <taxon>Gigartinaceae</taxon>
        <taxon>Chondrus</taxon>
    </lineage>
</organism>
<proteinExistence type="predicted"/>
<dbReference type="Pfam" id="PF02862">
    <property type="entry name" value="DDHD"/>
    <property type="match status" value="1"/>
</dbReference>
<keyword evidence="4" id="KW-1185">Reference proteome</keyword>
<reference evidence="4" key="1">
    <citation type="journal article" date="2013" name="Proc. Natl. Acad. Sci. U.S.A.">
        <title>Genome structure and metabolic features in the red seaweed Chondrus crispus shed light on evolution of the Archaeplastida.</title>
        <authorList>
            <person name="Collen J."/>
            <person name="Porcel B."/>
            <person name="Carre W."/>
            <person name="Ball S.G."/>
            <person name="Chaparro C."/>
            <person name="Tonon T."/>
            <person name="Barbeyron T."/>
            <person name="Michel G."/>
            <person name="Noel B."/>
            <person name="Valentin K."/>
            <person name="Elias M."/>
            <person name="Artiguenave F."/>
            <person name="Arun A."/>
            <person name="Aury J.M."/>
            <person name="Barbosa-Neto J.F."/>
            <person name="Bothwell J.H."/>
            <person name="Bouget F.Y."/>
            <person name="Brillet L."/>
            <person name="Cabello-Hurtado F."/>
            <person name="Capella-Gutierrez S."/>
            <person name="Charrier B."/>
            <person name="Cladiere L."/>
            <person name="Cock J.M."/>
            <person name="Coelho S.M."/>
            <person name="Colleoni C."/>
            <person name="Czjzek M."/>
            <person name="Da Silva C."/>
            <person name="Delage L."/>
            <person name="Denoeud F."/>
            <person name="Deschamps P."/>
            <person name="Dittami S.M."/>
            <person name="Gabaldon T."/>
            <person name="Gachon C.M."/>
            <person name="Groisillier A."/>
            <person name="Herve C."/>
            <person name="Jabbari K."/>
            <person name="Katinka M."/>
            <person name="Kloareg B."/>
            <person name="Kowalczyk N."/>
            <person name="Labadie K."/>
            <person name="Leblanc C."/>
            <person name="Lopez P.J."/>
            <person name="McLachlan D.H."/>
            <person name="Meslet-Cladiere L."/>
            <person name="Moustafa A."/>
            <person name="Nehr Z."/>
            <person name="Nyvall Collen P."/>
            <person name="Panaud O."/>
            <person name="Partensky F."/>
            <person name="Poulain J."/>
            <person name="Rensing S.A."/>
            <person name="Rousvoal S."/>
            <person name="Samson G."/>
            <person name="Symeonidi A."/>
            <person name="Weissenbach J."/>
            <person name="Zambounis A."/>
            <person name="Wincker P."/>
            <person name="Boyen C."/>
        </authorList>
    </citation>
    <scope>NUCLEOTIDE SEQUENCE [LARGE SCALE GENOMIC DNA]</scope>
    <source>
        <strain evidence="4">cv. Stackhouse</strain>
    </source>
</reference>
<dbReference type="OrthoDB" id="5806at2759"/>
<dbReference type="GO" id="GO:0046872">
    <property type="term" value="F:metal ion binding"/>
    <property type="evidence" value="ECO:0007669"/>
    <property type="project" value="InterPro"/>
</dbReference>
<evidence type="ECO:0000259" key="2">
    <source>
        <dbReference type="PROSITE" id="PS51043"/>
    </source>
</evidence>
<dbReference type="Gramene" id="CDF37809">
    <property type="protein sequence ID" value="CDF37809"/>
    <property type="gene ID" value="CHC_T00005736001"/>
</dbReference>
<dbReference type="RefSeq" id="XP_005717680.1">
    <property type="nucleotide sequence ID" value="XM_005717623.1"/>
</dbReference>
<protein>
    <recommendedName>
        <fullName evidence="2">DDHD domain-containing protein</fullName>
    </recommendedName>
</protein>
<evidence type="ECO:0000256" key="1">
    <source>
        <dbReference type="SAM" id="MobiDB-lite"/>
    </source>
</evidence>
<dbReference type="InterPro" id="IPR004177">
    <property type="entry name" value="DDHD_dom"/>
</dbReference>
<evidence type="ECO:0000313" key="3">
    <source>
        <dbReference type="EMBL" id="CDF37809.1"/>
    </source>
</evidence>
<feature type="domain" description="DDHD" evidence="2">
    <location>
        <begin position="1"/>
        <end position="142"/>
    </location>
</feature>
<accession>R7QIA8</accession>
<feature type="compositionally biased region" description="Basic and acidic residues" evidence="1">
    <location>
        <begin position="8"/>
        <end position="17"/>
    </location>
</feature>
<gene>
    <name evidence="3" type="ORF">CHC_T00005736001</name>
</gene>